<organism evidence="3 4">
    <name type="scientific">Streptomyces humidus</name>
    <dbReference type="NCBI Taxonomy" id="52259"/>
    <lineage>
        <taxon>Bacteria</taxon>
        <taxon>Bacillati</taxon>
        <taxon>Actinomycetota</taxon>
        <taxon>Actinomycetes</taxon>
        <taxon>Kitasatosporales</taxon>
        <taxon>Streptomycetaceae</taxon>
        <taxon>Streptomyces</taxon>
    </lineage>
</organism>
<dbReference type="Proteomes" id="UP000606194">
    <property type="component" value="Unassembled WGS sequence"/>
</dbReference>
<keyword evidence="2" id="KW-0732">Signal</keyword>
<protein>
    <submittedName>
        <fullName evidence="3">Uncharacterized protein</fullName>
    </submittedName>
</protein>
<dbReference type="AlphaFoldDB" id="A0A918FQ96"/>
<dbReference type="EMBL" id="BMTL01000001">
    <property type="protein sequence ID" value="GGR66390.1"/>
    <property type="molecule type" value="Genomic_DNA"/>
</dbReference>
<evidence type="ECO:0000256" key="2">
    <source>
        <dbReference type="SAM" id="SignalP"/>
    </source>
</evidence>
<dbReference type="RefSeq" id="WP_190147205.1">
    <property type="nucleotide sequence ID" value="NZ_BMTL01000001.1"/>
</dbReference>
<reference evidence="3" key="1">
    <citation type="journal article" date="2014" name="Int. J. Syst. Evol. Microbiol.">
        <title>Complete genome sequence of Corynebacterium casei LMG S-19264T (=DSM 44701T), isolated from a smear-ripened cheese.</title>
        <authorList>
            <consortium name="US DOE Joint Genome Institute (JGI-PGF)"/>
            <person name="Walter F."/>
            <person name="Albersmeier A."/>
            <person name="Kalinowski J."/>
            <person name="Ruckert C."/>
        </authorList>
    </citation>
    <scope>NUCLEOTIDE SEQUENCE</scope>
    <source>
        <strain evidence="3">JCM 4386</strain>
    </source>
</reference>
<reference evidence="3" key="2">
    <citation type="submission" date="2020-09" db="EMBL/GenBank/DDBJ databases">
        <authorList>
            <person name="Sun Q."/>
            <person name="Ohkuma M."/>
        </authorList>
    </citation>
    <scope>NUCLEOTIDE SEQUENCE</scope>
    <source>
        <strain evidence="3">JCM 4386</strain>
    </source>
</reference>
<name>A0A918FQ96_9ACTN</name>
<proteinExistence type="predicted"/>
<comment type="caution">
    <text evidence="3">The sequence shown here is derived from an EMBL/GenBank/DDBJ whole genome shotgun (WGS) entry which is preliminary data.</text>
</comment>
<feature type="chain" id="PRO_5036928346" evidence="2">
    <location>
        <begin position="24"/>
        <end position="79"/>
    </location>
</feature>
<accession>A0A918FQ96</accession>
<evidence type="ECO:0000256" key="1">
    <source>
        <dbReference type="SAM" id="MobiDB-lite"/>
    </source>
</evidence>
<feature type="compositionally biased region" description="Pro residues" evidence="1">
    <location>
        <begin position="26"/>
        <end position="37"/>
    </location>
</feature>
<gene>
    <name evidence="3" type="ORF">GCM10010269_01310</name>
</gene>
<sequence>MRSLLGLLAAILSLLLPPRGAHRAPGPSPFPDVPPQWPARAAGKRPLPADAVFVDGLPLVRPYLVALGHQLHAPAGAVA</sequence>
<evidence type="ECO:0000313" key="4">
    <source>
        <dbReference type="Proteomes" id="UP000606194"/>
    </source>
</evidence>
<keyword evidence="4" id="KW-1185">Reference proteome</keyword>
<feature type="signal peptide" evidence="2">
    <location>
        <begin position="1"/>
        <end position="23"/>
    </location>
</feature>
<feature type="region of interest" description="Disordered" evidence="1">
    <location>
        <begin position="22"/>
        <end position="42"/>
    </location>
</feature>
<evidence type="ECO:0000313" key="3">
    <source>
        <dbReference type="EMBL" id="GGR66390.1"/>
    </source>
</evidence>